<evidence type="ECO:0000313" key="4">
    <source>
        <dbReference type="EMBL" id="CAD8776642.1"/>
    </source>
</evidence>
<dbReference type="FunFam" id="1.20.1270.10:FF:000002">
    <property type="entry name" value="Heat shock 70 kDa protein 4"/>
    <property type="match status" value="1"/>
</dbReference>
<reference evidence="4" key="1">
    <citation type="submission" date="2021-01" db="EMBL/GenBank/DDBJ databases">
        <authorList>
            <person name="Corre E."/>
            <person name="Pelletier E."/>
            <person name="Niang G."/>
            <person name="Scheremetjew M."/>
            <person name="Finn R."/>
            <person name="Kale V."/>
            <person name="Holt S."/>
            <person name="Cochrane G."/>
            <person name="Meng A."/>
            <person name="Brown T."/>
            <person name="Cohen L."/>
        </authorList>
    </citation>
    <scope>NUCLEOTIDE SEQUENCE</scope>
    <source>
        <strain evidence="4">CCMP443</strain>
    </source>
</reference>
<keyword evidence="1" id="KW-0547">Nucleotide-binding</keyword>
<dbReference type="SUPFAM" id="SSF100934">
    <property type="entry name" value="Heat shock protein 70kD (HSP70), C-terminal subdomain"/>
    <property type="match status" value="2"/>
</dbReference>
<dbReference type="Gene3D" id="3.30.30.30">
    <property type="match status" value="1"/>
</dbReference>
<dbReference type="EMBL" id="HBFN01000753">
    <property type="protein sequence ID" value="CAD8776642.1"/>
    <property type="molecule type" value="Transcribed_RNA"/>
</dbReference>
<feature type="region of interest" description="Disordered" evidence="3">
    <location>
        <begin position="779"/>
        <end position="843"/>
    </location>
</feature>
<name>A0A7S0YHN0_9CRYP</name>
<protein>
    <submittedName>
        <fullName evidence="4">Uncharacterized protein</fullName>
    </submittedName>
</protein>
<dbReference type="InterPro" id="IPR013126">
    <property type="entry name" value="Hsp_70_fam"/>
</dbReference>
<sequence>MGFPWGLDLGSQNCVVAIARKGGIDVIDNEASSRKTPCMVGLGSRERGLGEGAKSKITSNVRHTVADVKTLIGRKWSEESVQQLAKTLPWELKEGPNGGILISLMYEKEGEECKKTDFTPEQILAMLLVNIRQTAENHNKSPSPDCVISVPCYFNDAQRRAVLSAAEIAGVKCLRLMNDTAATALNWGLPKSMDFPDDTAAPKHVLFYDMGYSATQCCLVAFTKTKMTVLASAFDRELGGRHFDRCMVDFFAEFWKTKTKLNLFDNPKSVFRLETQVDKIKQQLSGYSSNTKLPCNVECLQDDQDFHHSIELDQWVEMTKPLIDRCLEPVKQVIAATKLMFDQVEEVEVVGSATRSPLVVNALKDFLGKEPKRTMNSEEAVSKGCALNAAMLSPNFKVRDFGIIDCTPYSIALGWTPGADAMDVEGKKDTVFGQYNVVPSAKLLTFMRTQGFDINASYPEVEQLTKGMPAEIGHWAVTGVSPAADGGPSKIKVKVRIDSNGIFSVDTAQVVEEVEPEPSPEVPVKEEDKGEDAAMPDAAPDAGGEAPAEAAAEPAGAEKEAAPAEGGEKKKKKVRKTEVPVLSCPSHSLVPEQIAEFKNTEFEMATQDRQIRELHERKNDLEAYIYSMRDRCSESGDLGQYIDPADRDKFMPMLDEMENWLYEDESEHAQKSTFVAKLDALKAFGGPCVERAREAEERPMAFQQLQAQIAHFTNFAATTEPQYDHISQEDRDKVKGFCDEAAAWANGKQAEQGAKKAYEPLAVKSAEVRQKMDHLGYDCNAIRNKPKPAPPPKAADAPKEEKGNASPAPEGAGEVPIKEEGDANGEAPPAGDAAPDQMDTGLD</sequence>
<feature type="compositionally biased region" description="Low complexity" evidence="3">
    <location>
        <begin position="824"/>
        <end position="836"/>
    </location>
</feature>
<dbReference type="PANTHER" id="PTHR45639">
    <property type="entry name" value="HSC70CB, ISOFORM G-RELATED"/>
    <property type="match status" value="1"/>
</dbReference>
<dbReference type="GO" id="GO:0005634">
    <property type="term" value="C:nucleus"/>
    <property type="evidence" value="ECO:0007669"/>
    <property type="project" value="TreeGrafter"/>
</dbReference>
<feature type="compositionally biased region" description="Basic and acidic residues" evidence="3">
    <location>
        <begin position="556"/>
        <end position="568"/>
    </location>
</feature>
<dbReference type="Gene3D" id="3.90.640.10">
    <property type="entry name" value="Actin, Chain A, domain 4"/>
    <property type="match status" value="1"/>
</dbReference>
<gene>
    <name evidence="4" type="ORF">HTEP1355_LOCUS489</name>
</gene>
<dbReference type="SUPFAM" id="SSF100920">
    <property type="entry name" value="Heat shock protein 70kD (HSP70), peptide-binding domain"/>
    <property type="match status" value="1"/>
</dbReference>
<dbReference type="AlphaFoldDB" id="A0A7S0YHN0"/>
<dbReference type="GO" id="GO:0005524">
    <property type="term" value="F:ATP binding"/>
    <property type="evidence" value="ECO:0007669"/>
    <property type="project" value="UniProtKB-KW"/>
</dbReference>
<evidence type="ECO:0000256" key="1">
    <source>
        <dbReference type="ARBA" id="ARBA00022741"/>
    </source>
</evidence>
<dbReference type="Gene3D" id="2.60.34.10">
    <property type="entry name" value="Substrate Binding Domain Of DNAk, Chain A, domain 1"/>
    <property type="match status" value="1"/>
</dbReference>
<dbReference type="Pfam" id="PF00012">
    <property type="entry name" value="HSP70"/>
    <property type="match status" value="1"/>
</dbReference>
<feature type="region of interest" description="Disordered" evidence="3">
    <location>
        <begin position="508"/>
        <end position="578"/>
    </location>
</feature>
<dbReference type="Gene3D" id="1.20.1270.10">
    <property type="match status" value="1"/>
</dbReference>
<evidence type="ECO:0000256" key="3">
    <source>
        <dbReference type="SAM" id="MobiDB-lite"/>
    </source>
</evidence>
<dbReference type="PRINTS" id="PR00301">
    <property type="entry name" value="HEATSHOCK70"/>
</dbReference>
<dbReference type="SUPFAM" id="SSF53067">
    <property type="entry name" value="Actin-like ATPase domain"/>
    <property type="match status" value="2"/>
</dbReference>
<feature type="compositionally biased region" description="Low complexity" evidence="3">
    <location>
        <begin position="533"/>
        <end position="555"/>
    </location>
</feature>
<dbReference type="InterPro" id="IPR043129">
    <property type="entry name" value="ATPase_NBD"/>
</dbReference>
<keyword evidence="2" id="KW-0067">ATP-binding</keyword>
<dbReference type="Gene3D" id="3.30.420.40">
    <property type="match status" value="2"/>
</dbReference>
<evidence type="ECO:0000256" key="2">
    <source>
        <dbReference type="ARBA" id="ARBA00022840"/>
    </source>
</evidence>
<accession>A0A7S0YHN0</accession>
<dbReference type="InterPro" id="IPR029047">
    <property type="entry name" value="HSP70_peptide-bd_sf"/>
</dbReference>
<feature type="compositionally biased region" description="Basic and acidic residues" evidence="3">
    <location>
        <begin position="523"/>
        <end position="532"/>
    </location>
</feature>
<dbReference type="FunFam" id="3.30.420.40:FF:000171">
    <property type="entry name" value="Heat shock 70 kDa protein 4"/>
    <property type="match status" value="2"/>
</dbReference>
<dbReference type="GO" id="GO:0140662">
    <property type="term" value="F:ATP-dependent protein folding chaperone"/>
    <property type="evidence" value="ECO:0007669"/>
    <property type="project" value="InterPro"/>
</dbReference>
<dbReference type="GO" id="GO:0005829">
    <property type="term" value="C:cytosol"/>
    <property type="evidence" value="ECO:0007669"/>
    <property type="project" value="TreeGrafter"/>
</dbReference>
<proteinExistence type="predicted"/>
<dbReference type="PANTHER" id="PTHR45639:SF4">
    <property type="entry name" value="HSC70CB, ISOFORM G"/>
    <property type="match status" value="1"/>
</dbReference>
<dbReference type="InterPro" id="IPR029048">
    <property type="entry name" value="HSP70_C_sf"/>
</dbReference>
<organism evidence="4">
    <name type="scientific">Hemiselmis tepida</name>
    <dbReference type="NCBI Taxonomy" id="464990"/>
    <lineage>
        <taxon>Eukaryota</taxon>
        <taxon>Cryptophyceae</taxon>
        <taxon>Cryptomonadales</taxon>
        <taxon>Hemiselmidaceae</taxon>
        <taxon>Hemiselmis</taxon>
    </lineage>
</organism>